<sequence length="76" mass="8336">MSYADTNVPPVSIVTPQFLHREAAVQLEKAVKHHRQAALLHEAGDARQAETHGSIAYNHTAQALEVSGRALNVLLW</sequence>
<evidence type="ECO:0000313" key="1">
    <source>
        <dbReference type="EMBL" id="OOV07635.1"/>
    </source>
</evidence>
<accession>A0A1T1AUI1</accession>
<proteinExistence type="predicted"/>
<keyword evidence="2" id="KW-1185">Reference proteome</keyword>
<protein>
    <submittedName>
        <fullName evidence="1">Uncharacterized protein</fullName>
    </submittedName>
</protein>
<dbReference type="EMBL" id="MTJN01000002">
    <property type="protein sequence ID" value="OOV07635.1"/>
    <property type="molecule type" value="Genomic_DNA"/>
</dbReference>
<organism evidence="1 2">
    <name type="scientific">Rhodoferax fermentans</name>
    <dbReference type="NCBI Taxonomy" id="28066"/>
    <lineage>
        <taxon>Bacteria</taxon>
        <taxon>Pseudomonadati</taxon>
        <taxon>Pseudomonadota</taxon>
        <taxon>Betaproteobacteria</taxon>
        <taxon>Burkholderiales</taxon>
        <taxon>Comamonadaceae</taxon>
        <taxon>Rhodoferax</taxon>
    </lineage>
</organism>
<dbReference type="AlphaFoldDB" id="A0A1T1AUI1"/>
<dbReference type="Proteomes" id="UP000190750">
    <property type="component" value="Unassembled WGS sequence"/>
</dbReference>
<comment type="caution">
    <text evidence="1">The sequence shown here is derived from an EMBL/GenBank/DDBJ whole genome shotgun (WGS) entry which is preliminary data.</text>
</comment>
<evidence type="ECO:0000313" key="2">
    <source>
        <dbReference type="Proteomes" id="UP000190750"/>
    </source>
</evidence>
<name>A0A1T1AUI1_RHOFE</name>
<dbReference type="RefSeq" id="WP_078365484.1">
    <property type="nucleotide sequence ID" value="NZ_MTJN01000002.1"/>
</dbReference>
<gene>
    <name evidence="1" type="ORF">RF819_13675</name>
</gene>
<reference evidence="1 2" key="1">
    <citation type="submission" date="2017-01" db="EMBL/GenBank/DDBJ databases">
        <title>Genome sequencing of Rhodoferax fermentans JCM 7819.</title>
        <authorList>
            <person name="Kim Y.J."/>
            <person name="Farh M.E.-A."/>
            <person name="Yang D.-C."/>
        </authorList>
    </citation>
    <scope>NUCLEOTIDE SEQUENCE [LARGE SCALE GENOMIC DNA]</scope>
    <source>
        <strain evidence="1 2">JCM 7819</strain>
    </source>
</reference>